<dbReference type="InterPro" id="IPR036866">
    <property type="entry name" value="RibonucZ/Hydroxyglut_hydro"/>
</dbReference>
<evidence type="ECO:0000256" key="1">
    <source>
        <dbReference type="ARBA" id="ARBA00022723"/>
    </source>
</evidence>
<evidence type="ECO:0000313" key="2">
    <source>
        <dbReference type="EMBL" id="APX89029.1"/>
    </source>
</evidence>
<sequence length="293" mass="32285">MNYPVNLAQKPEVTPFFDEQTNTISYVVKDPDSASCAVIDSVMDIDYAAGRITYDHADRMIEHIRDNNLTLEWIIETHVHADHLSAAPYIQEKLGGKIGIGEKIMVVQETFGKVFNEGTEFQRDGSQFDALFKDGDTYRIGGLEAFAMFTPGHTPACMVHVIGDAAFVGDTLFMPDGGSARADFPGGDAGVLYDSIQKLLSLPDEMRLFMCHDYGPNGRDIAWETTIGEERANNIHVGAGATREQFIAMRTERDATLAMPRLIIPSLQVNMRAGELPTDKDGKPMLKVPLNGL</sequence>
<dbReference type="STRING" id="1267768.BV394_04220"/>
<accession>A0A1U7DGK5</accession>
<dbReference type="Gene3D" id="3.60.15.10">
    <property type="entry name" value="Ribonuclease Z/Hydroxyacylglutathione hydrolase-like"/>
    <property type="match status" value="1"/>
</dbReference>
<dbReference type="InterPro" id="IPR051682">
    <property type="entry name" value="Mito_Persulfide_Diox"/>
</dbReference>
<dbReference type="InterPro" id="IPR044528">
    <property type="entry name" value="POD-like_MBL-fold"/>
</dbReference>
<dbReference type="PANTHER" id="PTHR43084">
    <property type="entry name" value="PERSULFIDE DIOXYGENASE ETHE1"/>
    <property type="match status" value="1"/>
</dbReference>
<gene>
    <name evidence="2" type="ORF">BV394_04220</name>
</gene>
<dbReference type="Pfam" id="PF00753">
    <property type="entry name" value="Lactamase_B"/>
    <property type="match status" value="1"/>
</dbReference>
<proteinExistence type="predicted"/>
<dbReference type="OrthoDB" id="9784009at2"/>
<dbReference type="InterPro" id="IPR001279">
    <property type="entry name" value="Metallo-B-lactamas"/>
</dbReference>
<organism evidence="2 3">
    <name type="scientific">Brevirhabdus pacifica</name>
    <dbReference type="NCBI Taxonomy" id="1267768"/>
    <lineage>
        <taxon>Bacteria</taxon>
        <taxon>Pseudomonadati</taxon>
        <taxon>Pseudomonadota</taxon>
        <taxon>Alphaproteobacteria</taxon>
        <taxon>Rhodobacterales</taxon>
        <taxon>Paracoccaceae</taxon>
        <taxon>Brevirhabdus</taxon>
    </lineage>
</organism>
<dbReference type="RefSeq" id="WP_076979052.1">
    <property type="nucleotide sequence ID" value="NZ_CP019124.1"/>
</dbReference>
<evidence type="ECO:0000313" key="3">
    <source>
        <dbReference type="Proteomes" id="UP000187266"/>
    </source>
</evidence>
<dbReference type="SUPFAM" id="SSF56281">
    <property type="entry name" value="Metallo-hydrolase/oxidoreductase"/>
    <property type="match status" value="1"/>
</dbReference>
<accession>A0A2M9DF42</accession>
<dbReference type="EMBL" id="CP019124">
    <property type="protein sequence ID" value="APX89029.1"/>
    <property type="molecule type" value="Genomic_DNA"/>
</dbReference>
<dbReference type="GO" id="GO:0046872">
    <property type="term" value="F:metal ion binding"/>
    <property type="evidence" value="ECO:0007669"/>
    <property type="project" value="UniProtKB-KW"/>
</dbReference>
<dbReference type="GO" id="GO:0006749">
    <property type="term" value="P:glutathione metabolic process"/>
    <property type="evidence" value="ECO:0007669"/>
    <property type="project" value="InterPro"/>
</dbReference>
<dbReference type="AlphaFoldDB" id="A0A1U7DGK5"/>
<keyword evidence="1" id="KW-0479">Metal-binding</keyword>
<dbReference type="CDD" id="cd07724">
    <property type="entry name" value="POD-like_MBL-fold"/>
    <property type="match status" value="1"/>
</dbReference>
<keyword evidence="3" id="KW-1185">Reference proteome</keyword>
<protein>
    <submittedName>
        <fullName evidence="2">MBL fold metallo-hydrolase</fullName>
    </submittedName>
</protein>
<dbReference type="GO" id="GO:0070813">
    <property type="term" value="P:hydrogen sulfide metabolic process"/>
    <property type="evidence" value="ECO:0007669"/>
    <property type="project" value="TreeGrafter"/>
</dbReference>
<reference evidence="2 3" key="1">
    <citation type="submission" date="2017-01" db="EMBL/GenBank/DDBJ databases">
        <title>Genomic analysis of Xuhuaishuia manganoxidans DY6-4.</title>
        <authorList>
            <person name="Wang X."/>
        </authorList>
    </citation>
    <scope>NUCLEOTIDE SEQUENCE [LARGE SCALE GENOMIC DNA]</scope>
    <source>
        <strain evidence="2 3">DY6-4</strain>
    </source>
</reference>
<dbReference type="PANTHER" id="PTHR43084:SF1">
    <property type="entry name" value="PERSULFIDE DIOXYGENASE ETHE1, MITOCHONDRIAL"/>
    <property type="match status" value="1"/>
</dbReference>
<dbReference type="Proteomes" id="UP000187266">
    <property type="component" value="Chromosome"/>
</dbReference>
<dbReference type="SMART" id="SM00849">
    <property type="entry name" value="Lactamase_B"/>
    <property type="match status" value="1"/>
</dbReference>
<name>A0A1U7DGK5_9RHOB</name>
<dbReference type="GO" id="GO:0050313">
    <property type="term" value="F:sulfur dioxygenase activity"/>
    <property type="evidence" value="ECO:0007669"/>
    <property type="project" value="InterPro"/>
</dbReference>